<keyword evidence="4" id="KW-1185">Reference proteome</keyword>
<dbReference type="SUPFAM" id="SSF56601">
    <property type="entry name" value="beta-lactamase/transpeptidase-like"/>
    <property type="match status" value="1"/>
</dbReference>
<feature type="chain" id="PRO_5038524846" description="Beta-lactamase-related domain-containing protein" evidence="1">
    <location>
        <begin position="27"/>
        <end position="398"/>
    </location>
</feature>
<dbReference type="Proteomes" id="UP000606194">
    <property type="component" value="Unassembled WGS sequence"/>
</dbReference>
<reference evidence="3" key="1">
    <citation type="journal article" date="2014" name="Int. J. Syst. Evol. Microbiol.">
        <title>Complete genome sequence of Corynebacterium casei LMG S-19264T (=DSM 44701T), isolated from a smear-ripened cheese.</title>
        <authorList>
            <consortium name="US DOE Joint Genome Institute (JGI-PGF)"/>
            <person name="Walter F."/>
            <person name="Albersmeier A."/>
            <person name="Kalinowski J."/>
            <person name="Ruckert C."/>
        </authorList>
    </citation>
    <scope>NUCLEOTIDE SEQUENCE</scope>
    <source>
        <strain evidence="3">JCM 4386</strain>
    </source>
</reference>
<dbReference type="AlphaFoldDB" id="A0A918G0A2"/>
<organism evidence="3 4">
    <name type="scientific">Streptomyces humidus</name>
    <dbReference type="NCBI Taxonomy" id="52259"/>
    <lineage>
        <taxon>Bacteria</taxon>
        <taxon>Bacillati</taxon>
        <taxon>Actinomycetota</taxon>
        <taxon>Actinomycetes</taxon>
        <taxon>Kitasatosporales</taxon>
        <taxon>Streptomycetaceae</taxon>
        <taxon>Streptomyces</taxon>
    </lineage>
</organism>
<dbReference type="Gene3D" id="3.40.710.10">
    <property type="entry name" value="DD-peptidase/beta-lactamase superfamily"/>
    <property type="match status" value="1"/>
</dbReference>
<dbReference type="InterPro" id="IPR012338">
    <property type="entry name" value="Beta-lactam/transpept-like"/>
</dbReference>
<evidence type="ECO:0000256" key="1">
    <source>
        <dbReference type="SAM" id="SignalP"/>
    </source>
</evidence>
<protein>
    <recommendedName>
        <fullName evidence="2">Beta-lactamase-related domain-containing protein</fullName>
    </recommendedName>
</protein>
<evidence type="ECO:0000313" key="4">
    <source>
        <dbReference type="Proteomes" id="UP000606194"/>
    </source>
</evidence>
<accession>A0A918G0A2</accession>
<dbReference type="InterPro" id="IPR001466">
    <property type="entry name" value="Beta-lactam-related"/>
</dbReference>
<dbReference type="InterPro" id="IPR050491">
    <property type="entry name" value="AmpC-like"/>
</dbReference>
<comment type="caution">
    <text evidence="3">The sequence shown here is derived from an EMBL/GenBank/DDBJ whole genome shotgun (WGS) entry which is preliminary data.</text>
</comment>
<dbReference type="EMBL" id="BMTL01000022">
    <property type="protein sequence ID" value="GGS05872.1"/>
    <property type="molecule type" value="Genomic_DNA"/>
</dbReference>
<reference evidence="3" key="2">
    <citation type="submission" date="2020-09" db="EMBL/GenBank/DDBJ databases">
        <authorList>
            <person name="Sun Q."/>
            <person name="Ohkuma M."/>
        </authorList>
    </citation>
    <scope>NUCLEOTIDE SEQUENCE</scope>
    <source>
        <strain evidence="3">JCM 4386</strain>
    </source>
</reference>
<name>A0A918G0A2_9ACTN</name>
<feature type="signal peptide" evidence="1">
    <location>
        <begin position="1"/>
        <end position="26"/>
    </location>
</feature>
<sequence>MTRTRTALLCAAALLASTLQTTVAAAGPGHHDRACAATRSPDGRARKVLGIVRRAEKELGLEAALVKVTVDGRELVTGAVGESMTGVPATPAMHFRTGSVGIAFMGTVLLQLVEEHKADLDAPVSRWLPDLPHGDEITLRMLGDSTSGLHDYVTDPVFLKKLYADPWQHWTPRELVGISLSHPLWYEPGTNWSYSHANFVLLGRVLEKISRTPLAHLLRQRVLRPLGLRNTHSNDTAEIPQPVLHAYDDERGTYEESTYFNPSWTTAPGAVITQDICDLARSGQGIGSGELLSKRSFRTQLDPGTVGLGHPTANCPASVCLPMTKDFHFGVGVVVKNGWVLQNPSFFGYAAVMAYEPHKRLSIAVSTTVGPDAPGGNNAQTITERIAKLLDPEHPLAG</sequence>
<dbReference type="PANTHER" id="PTHR46825:SF7">
    <property type="entry name" value="D-ALANYL-D-ALANINE CARBOXYPEPTIDASE"/>
    <property type="match status" value="1"/>
</dbReference>
<dbReference type="PANTHER" id="PTHR46825">
    <property type="entry name" value="D-ALANYL-D-ALANINE-CARBOXYPEPTIDASE/ENDOPEPTIDASE AMPH"/>
    <property type="match status" value="1"/>
</dbReference>
<dbReference type="RefSeq" id="WP_190151632.1">
    <property type="nucleotide sequence ID" value="NZ_BMTL01000022.1"/>
</dbReference>
<feature type="domain" description="Beta-lactamase-related" evidence="2">
    <location>
        <begin position="53"/>
        <end position="374"/>
    </location>
</feature>
<dbReference type="Pfam" id="PF00144">
    <property type="entry name" value="Beta-lactamase"/>
    <property type="match status" value="1"/>
</dbReference>
<evidence type="ECO:0000259" key="2">
    <source>
        <dbReference type="Pfam" id="PF00144"/>
    </source>
</evidence>
<gene>
    <name evidence="3" type="primary">lpqK</name>
    <name evidence="3" type="ORF">GCM10010269_51030</name>
</gene>
<evidence type="ECO:0000313" key="3">
    <source>
        <dbReference type="EMBL" id="GGS05872.1"/>
    </source>
</evidence>
<proteinExistence type="predicted"/>
<keyword evidence="1" id="KW-0732">Signal</keyword>